<protein>
    <submittedName>
        <fullName evidence="2">Uncharacterized protein</fullName>
    </submittedName>
</protein>
<gene>
    <name evidence="2" type="ORF">MG293_014807</name>
</gene>
<accession>A0AAD4TY91</accession>
<evidence type="ECO:0000313" key="2">
    <source>
        <dbReference type="EMBL" id="KAI4535581.1"/>
    </source>
</evidence>
<dbReference type="AlphaFoldDB" id="A0AAD4TY91"/>
<proteinExistence type="predicted"/>
<sequence length="380" mass="42529">MMSKKHVQGPPNDNWRYASIFLKLSDLASTAFPLTNVKGIPLQYYKNSHLCQVITVFQELIDRDYLKNPEKEQVLRPGYHGSGNKRNDGLLPEDSWHQFDEKEHFVLLEHSFPTITTSTSSQLQNHNLETTPTQGANFCSKTIKVNNQSICINLVNLDDRLVEIRFNFPNDNGNIANFASLEIPQDSAVTYHIQVFSLAAPPHRVPGNGALRTGKSQTPALLEATAFLTRTSGLHFRDSNYTAHTAFKGFRSAFHNLERDLALPFGIRSLAQIWLSHGCRMAYYVYSHHIGIMVRKTRKGDIDKAKQGTSCGDEDFEIDGSILECQTIRYQTSKRVPGSADDMGEAAQSSLDPDVPGLRPSDGTKLGKVKGKKVIDDMYV</sequence>
<feature type="region of interest" description="Disordered" evidence="1">
    <location>
        <begin position="334"/>
        <end position="366"/>
    </location>
</feature>
<evidence type="ECO:0000256" key="1">
    <source>
        <dbReference type="SAM" id="MobiDB-lite"/>
    </source>
</evidence>
<dbReference type="EMBL" id="JAKZEL010000018">
    <property type="protein sequence ID" value="KAI4535581.1"/>
    <property type="molecule type" value="Genomic_DNA"/>
</dbReference>
<evidence type="ECO:0000313" key="3">
    <source>
        <dbReference type="Proteomes" id="UP001214576"/>
    </source>
</evidence>
<dbReference type="Proteomes" id="UP001214576">
    <property type="component" value="Unassembled WGS sequence"/>
</dbReference>
<name>A0AAD4TY91_OVIAM</name>
<comment type="caution">
    <text evidence="2">The sequence shown here is derived from an EMBL/GenBank/DDBJ whole genome shotgun (WGS) entry which is preliminary data.</text>
</comment>
<keyword evidence="3" id="KW-1185">Reference proteome</keyword>
<organism evidence="2 3">
    <name type="scientific">Ovis ammon polii</name>
    <dbReference type="NCBI Taxonomy" id="230172"/>
    <lineage>
        <taxon>Eukaryota</taxon>
        <taxon>Metazoa</taxon>
        <taxon>Chordata</taxon>
        <taxon>Craniata</taxon>
        <taxon>Vertebrata</taxon>
        <taxon>Euteleostomi</taxon>
        <taxon>Mammalia</taxon>
        <taxon>Eutheria</taxon>
        <taxon>Laurasiatheria</taxon>
        <taxon>Artiodactyla</taxon>
        <taxon>Ruminantia</taxon>
        <taxon>Pecora</taxon>
        <taxon>Bovidae</taxon>
        <taxon>Caprinae</taxon>
        <taxon>Ovis</taxon>
    </lineage>
</organism>
<reference evidence="2" key="1">
    <citation type="submission" date="2022-03" db="EMBL/GenBank/DDBJ databases">
        <title>Genomic analyses of argali, domestic sheep and their hybrids provide insights into chromosomal evolution, heterosis and genetic basis of agronomic traits.</title>
        <authorList>
            <person name="Li M."/>
        </authorList>
    </citation>
    <scope>NUCLEOTIDE SEQUENCE</scope>
    <source>
        <strain evidence="2">CAU-MHL-2022a</strain>
        <tissue evidence="2">Skin</tissue>
    </source>
</reference>